<name>A0A346XVT7_9ACTN</name>
<organism evidence="1 2">
    <name type="scientific">Euzebya pacifica</name>
    <dbReference type="NCBI Taxonomy" id="1608957"/>
    <lineage>
        <taxon>Bacteria</taxon>
        <taxon>Bacillati</taxon>
        <taxon>Actinomycetota</taxon>
        <taxon>Nitriliruptoria</taxon>
        <taxon>Euzebyales</taxon>
    </lineage>
</organism>
<reference evidence="1 2" key="1">
    <citation type="submission" date="2018-09" db="EMBL/GenBank/DDBJ databases">
        <title>Complete genome sequence of Euzebya sp. DY32-46 isolated from seawater of Pacific Ocean.</title>
        <authorList>
            <person name="Xu L."/>
            <person name="Wu Y.-H."/>
            <person name="Xu X.-W."/>
        </authorList>
    </citation>
    <scope>NUCLEOTIDE SEQUENCE [LARGE SCALE GENOMIC DNA]</scope>
    <source>
        <strain evidence="1 2">DY32-46</strain>
    </source>
</reference>
<dbReference type="OrthoDB" id="5242974at2"/>
<proteinExistence type="predicted"/>
<protein>
    <submittedName>
        <fullName evidence="1">Uncharacterized protein</fullName>
    </submittedName>
</protein>
<dbReference type="Proteomes" id="UP000264006">
    <property type="component" value="Chromosome"/>
</dbReference>
<dbReference type="KEGG" id="euz:DVS28_a1642"/>
<evidence type="ECO:0000313" key="2">
    <source>
        <dbReference type="Proteomes" id="UP000264006"/>
    </source>
</evidence>
<keyword evidence="2" id="KW-1185">Reference proteome</keyword>
<gene>
    <name evidence="1" type="ORF">DVS28_a1642</name>
</gene>
<sequence length="158" mass="16364">MLVALASTACSALGVRPSVATEDARALLTTAVGLAVSGELDQLCELAPEDASTCRDSIVDFGHAVPGEGPQVVCVVAAPDVGPLRNGRVVVVEGIDADGVEYVTEFVAYNDGSGEVVLDPVWWSGLTIGSYTETAVTWRFDSSSTTCDRGGIEVEEDA</sequence>
<accession>A0A346XVT7</accession>
<dbReference type="AlphaFoldDB" id="A0A346XVT7"/>
<evidence type="ECO:0000313" key="1">
    <source>
        <dbReference type="EMBL" id="AXV06334.1"/>
    </source>
</evidence>
<dbReference type="EMBL" id="CP031165">
    <property type="protein sequence ID" value="AXV06334.1"/>
    <property type="molecule type" value="Genomic_DNA"/>
</dbReference>